<dbReference type="Proteomes" id="UP000070544">
    <property type="component" value="Unassembled WGS sequence"/>
</dbReference>
<feature type="compositionally biased region" description="Polar residues" evidence="1">
    <location>
        <begin position="185"/>
        <end position="195"/>
    </location>
</feature>
<evidence type="ECO:0000313" key="3">
    <source>
        <dbReference type="Proteomes" id="UP000070544"/>
    </source>
</evidence>
<dbReference type="AlphaFoldDB" id="A0A139A5X6"/>
<dbReference type="EMBL" id="KQ965796">
    <property type="protein sequence ID" value="KXS11773.1"/>
    <property type="molecule type" value="Genomic_DNA"/>
</dbReference>
<evidence type="ECO:0000313" key="2">
    <source>
        <dbReference type="EMBL" id="KXS11773.1"/>
    </source>
</evidence>
<reference evidence="2 3" key="1">
    <citation type="journal article" date="2015" name="Genome Biol. Evol.">
        <title>Phylogenomic analyses indicate that early fungi evolved digesting cell walls of algal ancestors of land plants.</title>
        <authorList>
            <person name="Chang Y."/>
            <person name="Wang S."/>
            <person name="Sekimoto S."/>
            <person name="Aerts A.L."/>
            <person name="Choi C."/>
            <person name="Clum A."/>
            <person name="LaButti K.M."/>
            <person name="Lindquist E.A."/>
            <person name="Yee Ngan C."/>
            <person name="Ohm R.A."/>
            <person name="Salamov A.A."/>
            <person name="Grigoriev I.V."/>
            <person name="Spatafora J.W."/>
            <person name="Berbee M.L."/>
        </authorList>
    </citation>
    <scope>NUCLEOTIDE SEQUENCE [LARGE SCALE GENOMIC DNA]</scope>
    <source>
        <strain evidence="2 3">JEL478</strain>
    </source>
</reference>
<feature type="compositionally biased region" description="Low complexity" evidence="1">
    <location>
        <begin position="239"/>
        <end position="252"/>
    </location>
</feature>
<gene>
    <name evidence="2" type="ORF">M427DRAFT_419482</name>
</gene>
<feature type="compositionally biased region" description="Pro residues" evidence="1">
    <location>
        <begin position="228"/>
        <end position="238"/>
    </location>
</feature>
<evidence type="ECO:0000256" key="1">
    <source>
        <dbReference type="SAM" id="MobiDB-lite"/>
    </source>
</evidence>
<accession>A0A139A5X6</accession>
<keyword evidence="3" id="KW-1185">Reference proteome</keyword>
<feature type="compositionally biased region" description="Basic residues" evidence="1">
    <location>
        <begin position="257"/>
        <end position="266"/>
    </location>
</feature>
<sequence length="266" mass="28955">MVVVPGASALSRSIAHREGLCLIVRFIVVLVLVHNARLFPVCSCDASREGSFSCHLSPMSIFSDAPTQLSTSNPRFVHIPRHSCTPPHPQPSTIHVHPLLTLARTATSVSTLHASFQVPASRTERFHYSASHLQPRYACARPSVASCRIRHRHVQRRPVRAPSQLPDSPTTNTLVCEATTTSIFGSTEDSSSSIGTRRRLSAGGGVRERRTRYGTPSTLPSDRRPVKPLLPNPAPTPPSTGAAASPNTPATPIYSRPPHRRTLARW</sequence>
<name>A0A139A5X6_GONPJ</name>
<feature type="region of interest" description="Disordered" evidence="1">
    <location>
        <begin position="185"/>
        <end position="266"/>
    </location>
</feature>
<feature type="region of interest" description="Disordered" evidence="1">
    <location>
        <begin position="153"/>
        <end position="173"/>
    </location>
</feature>
<protein>
    <submittedName>
        <fullName evidence="2">Uncharacterized protein</fullName>
    </submittedName>
</protein>
<proteinExistence type="predicted"/>
<organism evidence="2 3">
    <name type="scientific">Gonapodya prolifera (strain JEL478)</name>
    <name type="common">Monoblepharis prolifera</name>
    <dbReference type="NCBI Taxonomy" id="1344416"/>
    <lineage>
        <taxon>Eukaryota</taxon>
        <taxon>Fungi</taxon>
        <taxon>Fungi incertae sedis</taxon>
        <taxon>Chytridiomycota</taxon>
        <taxon>Chytridiomycota incertae sedis</taxon>
        <taxon>Monoblepharidomycetes</taxon>
        <taxon>Monoblepharidales</taxon>
        <taxon>Gonapodyaceae</taxon>
        <taxon>Gonapodya</taxon>
    </lineage>
</organism>